<dbReference type="EMBL" id="BMMK01000008">
    <property type="protein sequence ID" value="GGM50366.1"/>
    <property type="molecule type" value="Genomic_DNA"/>
</dbReference>
<keyword evidence="2" id="KW-1185">Reference proteome</keyword>
<evidence type="ECO:0000313" key="2">
    <source>
        <dbReference type="Proteomes" id="UP000637578"/>
    </source>
</evidence>
<proteinExistence type="predicted"/>
<reference evidence="1" key="1">
    <citation type="journal article" date="2014" name="Int. J. Syst. Evol. Microbiol.">
        <title>Complete genome sequence of Corynebacterium casei LMG S-19264T (=DSM 44701T), isolated from a smear-ripened cheese.</title>
        <authorList>
            <consortium name="US DOE Joint Genome Institute (JGI-PGF)"/>
            <person name="Walter F."/>
            <person name="Albersmeier A."/>
            <person name="Kalinowski J."/>
            <person name="Ruckert C."/>
        </authorList>
    </citation>
    <scope>NUCLEOTIDE SEQUENCE</scope>
    <source>
        <strain evidence="1">CGMCC 4.5737</strain>
    </source>
</reference>
<gene>
    <name evidence="1" type="ORF">GCM10012275_21550</name>
</gene>
<dbReference type="CDD" id="cd00093">
    <property type="entry name" value="HTH_XRE"/>
    <property type="match status" value="1"/>
</dbReference>
<dbReference type="Proteomes" id="UP000637578">
    <property type="component" value="Unassembled WGS sequence"/>
</dbReference>
<name>A0A8J3CD82_9PSEU</name>
<accession>A0A8J3CD82</accession>
<comment type="caution">
    <text evidence="1">The sequence shown here is derived from an EMBL/GenBank/DDBJ whole genome shotgun (WGS) entry which is preliminary data.</text>
</comment>
<protein>
    <submittedName>
        <fullName evidence="1">Uncharacterized protein</fullName>
    </submittedName>
</protein>
<dbReference type="AlphaFoldDB" id="A0A8J3CD82"/>
<reference evidence="1" key="2">
    <citation type="submission" date="2020-09" db="EMBL/GenBank/DDBJ databases">
        <authorList>
            <person name="Sun Q."/>
            <person name="Zhou Y."/>
        </authorList>
    </citation>
    <scope>NUCLEOTIDE SEQUENCE</scope>
    <source>
        <strain evidence="1">CGMCC 4.5737</strain>
    </source>
</reference>
<organism evidence="1 2">
    <name type="scientific">Longimycelium tulufanense</name>
    <dbReference type="NCBI Taxonomy" id="907463"/>
    <lineage>
        <taxon>Bacteria</taxon>
        <taxon>Bacillati</taxon>
        <taxon>Actinomycetota</taxon>
        <taxon>Actinomycetes</taxon>
        <taxon>Pseudonocardiales</taxon>
        <taxon>Pseudonocardiaceae</taxon>
        <taxon>Longimycelium</taxon>
    </lineage>
</organism>
<dbReference type="RefSeq" id="WP_189056514.1">
    <property type="nucleotide sequence ID" value="NZ_BMMK01000008.1"/>
</dbReference>
<sequence length="328" mass="36726">MGIAQHGTSSVVEPARARTLAQVRDRELAQALRTGPFPVALRAAIKHRGLGLERIQHRLRQHGVQVSLTTLSYWQRGRSRPERAESMRAVRVLERVLGLPPDSLISLLGPPRPRGRWVSAAGTLGVDQLWDDHARLADLLAAVDIECYERTRAVSVRDQFFVGPDGAERRSVVTQAIRAEADRVDRCLAIYHSDSPAQSLPAGIDVRYGRLGRVRTDVASGYCVLEIVLDRVLDTGDVAILEYELHFPGGAERVRCYDRRLRGVANEYILQVHFDSARLPVRCHRYRQRHIGAPQEDVSPLWIGTSHTAHIVLPEAPPGVHGICWEWE</sequence>
<evidence type="ECO:0000313" key="1">
    <source>
        <dbReference type="EMBL" id="GGM50366.1"/>
    </source>
</evidence>
<dbReference type="InterPro" id="IPR001387">
    <property type="entry name" value="Cro/C1-type_HTH"/>
</dbReference>